<evidence type="ECO:0000313" key="2">
    <source>
        <dbReference type="Proteomes" id="UP001162992"/>
    </source>
</evidence>
<organism evidence="1 2">
    <name type="scientific">Diphasiastrum complanatum</name>
    <name type="common">Issler's clubmoss</name>
    <name type="synonym">Lycopodium complanatum</name>
    <dbReference type="NCBI Taxonomy" id="34168"/>
    <lineage>
        <taxon>Eukaryota</taxon>
        <taxon>Viridiplantae</taxon>
        <taxon>Streptophyta</taxon>
        <taxon>Embryophyta</taxon>
        <taxon>Tracheophyta</taxon>
        <taxon>Lycopodiopsida</taxon>
        <taxon>Lycopodiales</taxon>
        <taxon>Lycopodiaceae</taxon>
        <taxon>Lycopodioideae</taxon>
        <taxon>Diphasiastrum</taxon>
    </lineage>
</organism>
<reference evidence="2" key="1">
    <citation type="journal article" date="2024" name="Proc. Natl. Acad. Sci. U.S.A.">
        <title>Extraordinary preservation of gene collinearity over three hundred million years revealed in homosporous lycophytes.</title>
        <authorList>
            <person name="Li C."/>
            <person name="Wickell D."/>
            <person name="Kuo L.Y."/>
            <person name="Chen X."/>
            <person name="Nie B."/>
            <person name="Liao X."/>
            <person name="Peng D."/>
            <person name="Ji J."/>
            <person name="Jenkins J."/>
            <person name="Williams M."/>
            <person name="Shu S."/>
            <person name="Plott C."/>
            <person name="Barry K."/>
            <person name="Rajasekar S."/>
            <person name="Grimwood J."/>
            <person name="Han X."/>
            <person name="Sun S."/>
            <person name="Hou Z."/>
            <person name="He W."/>
            <person name="Dai G."/>
            <person name="Sun C."/>
            <person name="Schmutz J."/>
            <person name="Leebens-Mack J.H."/>
            <person name="Li F.W."/>
            <person name="Wang L."/>
        </authorList>
    </citation>
    <scope>NUCLEOTIDE SEQUENCE [LARGE SCALE GENOMIC DNA]</scope>
    <source>
        <strain evidence="2">cv. PW_Plant_1</strain>
    </source>
</reference>
<keyword evidence="2" id="KW-1185">Reference proteome</keyword>
<protein>
    <submittedName>
        <fullName evidence="1">Uncharacterized protein</fullName>
    </submittedName>
</protein>
<evidence type="ECO:0000313" key="1">
    <source>
        <dbReference type="EMBL" id="KAJ7562294.1"/>
    </source>
</evidence>
<sequence>MLIILKICLGHLQPPRVLALVLALRSEKRVRLLLLLIREDGDQSANIHPISVVVDDQHDIHSCIHGAPANNDPRHGSIRCSSRGCHTNVACHSLATCYEGVFAAKDFDEGEVVLREPKLVGIQNAHSKEDSLVCSFCFCYVGSLELQLRWKLFARGHLRPIRGTNLQGDSQGTDNQCLEQHARVESDGDERICDPPSSVSTSCLGTEICNYKCRSDESEEQSAKRRALSFESFSWISDDALRLPFGDVFPLPHIVECRGGCHEDLFCSEACAEAAWEAYHCLLCTGSKSLCPNKSLLSEFKQFADETNDIFHLAAQVIANVICKCRKLESVATEVKSEEDAKARNTRMLLEAWEPFAMGHKRLWWESIALPEDVDPAEEDVFRNQMKELAANSLGLLKKVLFMEEYAALFSLEVYGYIIGMFELNNLEIVVASPVEDYFIYIDELPHDAKCEAKKITKPALEALGEDYASYCQGTGFFAIQSCMNHSCEPNAKAFKRDEDRDGQAVLLAIRKIEEGEEVTISYIDEHLPLEERQLMLADYGFACQCSKCLQDREASLN</sequence>
<name>A0ACC2E721_DIPCM</name>
<dbReference type="Proteomes" id="UP001162992">
    <property type="component" value="Chromosome 3"/>
</dbReference>
<gene>
    <name evidence="1" type="ORF">O6H91_03G062700</name>
</gene>
<dbReference type="EMBL" id="CM055094">
    <property type="protein sequence ID" value="KAJ7562294.1"/>
    <property type="molecule type" value="Genomic_DNA"/>
</dbReference>
<proteinExistence type="predicted"/>
<comment type="caution">
    <text evidence="1">The sequence shown here is derived from an EMBL/GenBank/DDBJ whole genome shotgun (WGS) entry which is preliminary data.</text>
</comment>
<accession>A0ACC2E721</accession>